<evidence type="ECO:0000256" key="1">
    <source>
        <dbReference type="SAM" id="MobiDB-lite"/>
    </source>
</evidence>
<organism evidence="2 3">
    <name type="scientific">Streptomyces griseomycini</name>
    <dbReference type="NCBI Taxonomy" id="66895"/>
    <lineage>
        <taxon>Bacteria</taxon>
        <taxon>Bacillati</taxon>
        <taxon>Actinomycetota</taxon>
        <taxon>Actinomycetes</taxon>
        <taxon>Kitasatosporales</taxon>
        <taxon>Streptomycetaceae</taxon>
        <taxon>Streptomyces</taxon>
    </lineage>
</organism>
<feature type="region of interest" description="Disordered" evidence="1">
    <location>
        <begin position="35"/>
        <end position="67"/>
    </location>
</feature>
<proteinExistence type="predicted"/>
<dbReference type="AlphaFoldDB" id="A0A7W7VAI5"/>
<reference evidence="2 3" key="1">
    <citation type="submission" date="2020-08" db="EMBL/GenBank/DDBJ databases">
        <title>Genomic Encyclopedia of Type Strains, Phase III (KMG-III): the genomes of soil and plant-associated and newly described type strains.</title>
        <authorList>
            <person name="Whitman W."/>
        </authorList>
    </citation>
    <scope>NUCLEOTIDE SEQUENCE [LARGE SCALE GENOMIC DNA]</scope>
    <source>
        <strain evidence="2 3">CECT 3273</strain>
    </source>
</reference>
<dbReference type="Proteomes" id="UP000579523">
    <property type="component" value="Unassembled WGS sequence"/>
</dbReference>
<sequence length="251" mass="27291">MSDSKTRKARLTLAGLGILTVGVLVGGGVTAAMVLGDDSSGGRPSPKPTATPSNPSSSQQSEMTPDKARKLELQVPTGQKDGLSTGFSDGPVGAISTAVYFWEEYAFLDDQKARQQLEAIVSPDADGYVDEQISEVRKLRENTGLPPSGGTPAGVTFSTTVNAVRPTSLDKTGKVVQIWINYDRYATNTDGSPDDEPLKDQTIDLILKQQDGTWKLTNEPEYRKKRSFARAYFPDSHVSWQDGWRQVRHAD</sequence>
<dbReference type="RefSeq" id="WP_229890182.1">
    <property type="nucleotide sequence ID" value="NZ_BMTK01000029.1"/>
</dbReference>
<comment type="caution">
    <text evidence="2">The sequence shown here is derived from an EMBL/GenBank/DDBJ whole genome shotgun (WGS) entry which is preliminary data.</text>
</comment>
<name>A0A7W7VAI5_9ACTN</name>
<evidence type="ECO:0000313" key="3">
    <source>
        <dbReference type="Proteomes" id="UP000579523"/>
    </source>
</evidence>
<evidence type="ECO:0000313" key="2">
    <source>
        <dbReference type="EMBL" id="MBB4903031.1"/>
    </source>
</evidence>
<accession>A0A7W7VAI5</accession>
<protein>
    <submittedName>
        <fullName evidence="2">Uncharacterized protein</fullName>
    </submittedName>
</protein>
<feature type="compositionally biased region" description="Polar residues" evidence="1">
    <location>
        <begin position="48"/>
        <end position="63"/>
    </location>
</feature>
<keyword evidence="3" id="KW-1185">Reference proteome</keyword>
<gene>
    <name evidence="2" type="ORF">FHS37_007128</name>
</gene>
<dbReference type="EMBL" id="JACHJI010000021">
    <property type="protein sequence ID" value="MBB4903031.1"/>
    <property type="molecule type" value="Genomic_DNA"/>
</dbReference>